<dbReference type="Gene3D" id="3.40.720.10">
    <property type="entry name" value="Alkaline Phosphatase, subunit A"/>
    <property type="match status" value="1"/>
</dbReference>
<dbReference type="AlphaFoldDB" id="A0A4U2YGZ4"/>
<feature type="transmembrane region" description="Helical" evidence="2">
    <location>
        <begin position="131"/>
        <end position="152"/>
    </location>
</feature>
<evidence type="ECO:0000256" key="2">
    <source>
        <dbReference type="SAM" id="Phobius"/>
    </source>
</evidence>
<gene>
    <name evidence="3" type="ORF">FC770_15925</name>
</gene>
<feature type="transmembrane region" description="Helical" evidence="2">
    <location>
        <begin position="37"/>
        <end position="59"/>
    </location>
</feature>
<dbReference type="SUPFAM" id="SSF53649">
    <property type="entry name" value="Alkaline phosphatase-like"/>
    <property type="match status" value="1"/>
</dbReference>
<feature type="region of interest" description="Disordered" evidence="1">
    <location>
        <begin position="1"/>
        <end position="28"/>
    </location>
</feature>
<keyword evidence="2" id="KW-1133">Transmembrane helix</keyword>
<keyword evidence="2" id="KW-0812">Transmembrane</keyword>
<proteinExistence type="predicted"/>
<comment type="caution">
    <text evidence="3">The sequence shown here is derived from an EMBL/GenBank/DDBJ whole genome shotgun (WGS) entry which is preliminary data.</text>
</comment>
<accession>A0A4U2YGZ4</accession>
<dbReference type="Pfam" id="PF04020">
    <property type="entry name" value="Phage_holin_4_2"/>
    <property type="match status" value="1"/>
</dbReference>
<name>A0A4U2YGZ4_9ACTN</name>
<feature type="transmembrane region" description="Helical" evidence="2">
    <location>
        <begin position="71"/>
        <end position="88"/>
    </location>
</feature>
<keyword evidence="4" id="KW-1185">Reference proteome</keyword>
<dbReference type="Pfam" id="PF01663">
    <property type="entry name" value="Phosphodiest"/>
    <property type="match status" value="1"/>
</dbReference>
<dbReference type="Proteomes" id="UP000307808">
    <property type="component" value="Unassembled WGS sequence"/>
</dbReference>
<sequence>MARCHRPRRERRVEVSSPATADPRRPAGLGRTAPGRLVVADLVRLLLAWGLTFVAWLLAAELLSDFTYTSWWPLFIASGVTGLLGMIVRPILVSLAAAIGWIAVALAALFGQALLMQLALVLVPGAAFSSFWWTVAAAWLTSALATLLLAVLTAGTDESFSASLLRLKPGSIDDPEVDGVVFVQLDGVSFEVMQWALQGGSMPTLRSWVDQSSHALHDWIVQMPCTTPASQQAILHGSADGVPAFRWYDRDLGRVLVANHPGDAVIIESRASTGHGLLADDGASISNLFTGDAPRASMTMSRVELTRGSRRTREVFARFMVHPAGLVRSMVRALVELVRERVQAARQRRLDVRPRVHRSWTFAALRAFSNGLLRDLNTTVASEEMMRGTRSIYIDYVDYDEVAHHAGATRIESLSTLTGLDQVMNILEKVGERAPRTYHFVVLSDHGQSQGEPFTSRYGLSLSDLCRSLTRSSITGHEGSIEGWGRVDSVLGDLEGGHTPVGMQRAASERVDRKLQASDSANDGELVVLASGNVGVVYVPGGERLLLEEVEQRWPDLVPGLVAHPGIGFVSALSSRGPVAIGEHGRRDLTTGVVEGIDPLRHLGDHAPAMLAAATRMSRAPELYVNSLYDPRTMDVAAFEPLVGCHGGLGGWQDRAFVFAPRQLFSPSETVMGGDELHRHLVAILTGLGHRTHLPPALTPP</sequence>
<keyword evidence="2" id="KW-0472">Membrane</keyword>
<reference evidence="3 4" key="1">
    <citation type="submission" date="2019-04" db="EMBL/GenBank/DDBJ databases">
        <authorList>
            <person name="Dong K."/>
        </authorList>
    </citation>
    <scope>NUCLEOTIDE SEQUENCE [LARGE SCALE GENOMIC DNA]</scope>
    <source>
        <strain evidence="4">dk3543</strain>
    </source>
</reference>
<evidence type="ECO:0000313" key="4">
    <source>
        <dbReference type="Proteomes" id="UP000307808"/>
    </source>
</evidence>
<dbReference type="InterPro" id="IPR002591">
    <property type="entry name" value="Phosphodiest/P_Trfase"/>
</dbReference>
<feature type="transmembrane region" description="Helical" evidence="2">
    <location>
        <begin position="95"/>
        <end position="119"/>
    </location>
</feature>
<organism evidence="3 4">
    <name type="scientific">Nocardioides jishulii</name>
    <dbReference type="NCBI Taxonomy" id="2575440"/>
    <lineage>
        <taxon>Bacteria</taxon>
        <taxon>Bacillati</taxon>
        <taxon>Actinomycetota</taxon>
        <taxon>Actinomycetes</taxon>
        <taxon>Propionibacteriales</taxon>
        <taxon>Nocardioidaceae</taxon>
        <taxon>Nocardioides</taxon>
    </lineage>
</organism>
<dbReference type="InterPro" id="IPR007165">
    <property type="entry name" value="Phage_holin_4_2"/>
</dbReference>
<dbReference type="InterPro" id="IPR017850">
    <property type="entry name" value="Alkaline_phosphatase_core_sf"/>
</dbReference>
<dbReference type="OrthoDB" id="5404822at2"/>
<dbReference type="EMBL" id="SZPY01000005">
    <property type="protein sequence ID" value="TKI60297.1"/>
    <property type="molecule type" value="Genomic_DNA"/>
</dbReference>
<evidence type="ECO:0000256" key="1">
    <source>
        <dbReference type="SAM" id="MobiDB-lite"/>
    </source>
</evidence>
<feature type="compositionally biased region" description="Basic residues" evidence="1">
    <location>
        <begin position="1"/>
        <end position="10"/>
    </location>
</feature>
<evidence type="ECO:0000313" key="3">
    <source>
        <dbReference type="EMBL" id="TKI60297.1"/>
    </source>
</evidence>
<protein>
    <submittedName>
        <fullName evidence="3">Phage holin family protein</fullName>
    </submittedName>
</protein>